<dbReference type="InterPro" id="IPR001732">
    <property type="entry name" value="UDP-Glc/GDP-Man_DH_N"/>
</dbReference>
<dbReference type="PIRSF" id="PIRSF500136">
    <property type="entry name" value="UDP_ManNAc_DH"/>
    <property type="match status" value="1"/>
</dbReference>
<reference evidence="10" key="1">
    <citation type="journal article" date="2012" name="Appl. Environ. Microbiol.">
        <title>Identification of the haloarchaeal phasin (PhaP) that functions in polyhydroxyalkanoate accumulation and granule formation in Haloferax mediterranei.</title>
        <authorList>
            <person name="Cai S."/>
            <person name="Cai L."/>
            <person name="Liu H."/>
            <person name="Liu X."/>
            <person name="Han J."/>
            <person name="Zhou J."/>
            <person name="Xiang H."/>
        </authorList>
    </citation>
    <scope>NUCLEOTIDE SEQUENCE</scope>
    <source>
        <strain evidence="10">CGMCC 1.2087</strain>
    </source>
</reference>
<evidence type="ECO:0000256" key="5">
    <source>
        <dbReference type="ARBA" id="ARBA00023027"/>
    </source>
</evidence>
<geneLocation type="plasmid" evidence="11 16">
    <name>HMPLAS1</name>
</geneLocation>
<dbReference type="GO" id="GO:0000271">
    <property type="term" value="P:polysaccharide biosynthetic process"/>
    <property type="evidence" value="ECO:0007669"/>
    <property type="project" value="InterPro"/>
</dbReference>
<dbReference type="HOGENOM" id="CLU_023810_3_1_2"/>
<evidence type="ECO:0000313" key="13">
    <source>
        <dbReference type="EMBL" id="QCQ77039.1"/>
    </source>
</evidence>
<evidence type="ECO:0000313" key="16">
    <source>
        <dbReference type="Proteomes" id="UP000027075"/>
    </source>
</evidence>
<dbReference type="InterPro" id="IPR017476">
    <property type="entry name" value="UDP-Glc/GDP-Man"/>
</dbReference>
<dbReference type="Proteomes" id="UP000006469">
    <property type="component" value="Plasmid pHM500"/>
</dbReference>
<dbReference type="Pfam" id="PF00984">
    <property type="entry name" value="UDPG_MGDP_dh"/>
    <property type="match status" value="1"/>
</dbReference>
<evidence type="ECO:0000256" key="7">
    <source>
        <dbReference type="ARBA" id="ARBA00049130"/>
    </source>
</evidence>
<dbReference type="Proteomes" id="UP000299011">
    <property type="component" value="Plasmid pHME505"/>
</dbReference>
<keyword evidence="4 10" id="KW-0560">Oxidoreductase</keyword>
<protein>
    <recommendedName>
        <fullName evidence="3">UDP-N-acetyl-D-mannosamine dehydrogenase</fullName>
        <ecNumber evidence="2">1.1.1.336</ecNumber>
    </recommendedName>
    <alternativeName>
        <fullName evidence="6">UDP-ManNAc 6-dehydrogenase</fullName>
    </alternativeName>
</protein>
<keyword evidence="15" id="KW-1185">Reference proteome</keyword>
<dbReference type="KEGG" id="hme:HFX_6133"/>
<dbReference type="OrthoDB" id="372050at2157"/>
<dbReference type="SUPFAM" id="SSF52413">
    <property type="entry name" value="UDP-glucose/GDP-mannose dehydrogenase C-terminal domain"/>
    <property type="match status" value="1"/>
</dbReference>
<dbReference type="EMBL" id="AOLO01000015">
    <property type="protein sequence ID" value="ELZ97411.1"/>
    <property type="molecule type" value="Genomic_DNA"/>
</dbReference>
<evidence type="ECO:0000313" key="11">
    <source>
        <dbReference type="EMBL" id="AHZ24644.1"/>
    </source>
</evidence>
<evidence type="ECO:0000256" key="8">
    <source>
        <dbReference type="PIRNR" id="PIRNR000124"/>
    </source>
</evidence>
<organism evidence="10 14">
    <name type="scientific">Haloferax mediterranei (strain ATCC 33500 / DSM 1411 / JCM 8866 / NBRC 14739 / NCIMB 2177 / R-4)</name>
    <name type="common">Halobacterium mediterranei</name>
    <dbReference type="NCBI Taxonomy" id="523841"/>
    <lineage>
        <taxon>Archaea</taxon>
        <taxon>Methanobacteriati</taxon>
        <taxon>Methanobacteriota</taxon>
        <taxon>Stenosarchaea group</taxon>
        <taxon>Halobacteria</taxon>
        <taxon>Halobacteriales</taxon>
        <taxon>Haloferacaceae</taxon>
        <taxon>Haloferax</taxon>
    </lineage>
</organism>
<evidence type="ECO:0000313" key="15">
    <source>
        <dbReference type="Proteomes" id="UP000011603"/>
    </source>
</evidence>
<keyword evidence="5" id="KW-0520">NAD</keyword>
<dbReference type="GeneID" id="40158186"/>
<evidence type="ECO:0000313" key="12">
    <source>
        <dbReference type="EMBL" id="ELZ97411.1"/>
    </source>
</evidence>
<reference evidence="11 16" key="4">
    <citation type="submission" date="2014-04" db="EMBL/GenBank/DDBJ databases">
        <title>Transcriptional profiles of Haloferax mediterranei on the basis of nitrogen availability.</title>
        <authorList>
            <person name="Bautista V."/>
        </authorList>
    </citation>
    <scope>NUCLEOTIDE SEQUENCE [LARGE SCALE GENOMIC DNA]</scope>
    <source>
        <strain evidence="11">ATCC 33500</strain>
        <strain evidence="16">ATCC 33500 / DSM 1411 / JCM 8866 / NBRC 14739 / NCIMB 2177 / R-4</strain>
        <plasmid evidence="11">HMPLAS1</plasmid>
        <plasmid evidence="16">Plasmid HMPLAS1</plasmid>
    </source>
</reference>
<dbReference type="PIRSF" id="PIRSF000124">
    <property type="entry name" value="UDPglc_GDPman_dh"/>
    <property type="match status" value="1"/>
</dbReference>
<dbReference type="InterPro" id="IPR036291">
    <property type="entry name" value="NAD(P)-bd_dom_sf"/>
</dbReference>
<dbReference type="EMBL" id="CP001871">
    <property type="protein sequence ID" value="AFK21258.1"/>
    <property type="molecule type" value="Genomic_DNA"/>
</dbReference>
<evidence type="ECO:0000259" key="9">
    <source>
        <dbReference type="SMART" id="SM00984"/>
    </source>
</evidence>
<gene>
    <name evidence="10" type="primary">wecC</name>
    <name evidence="10" type="ordered locus">HFX_6133</name>
    <name evidence="11" type="ORF">BM92_17265</name>
    <name evidence="12" type="ORF">C439_18853</name>
    <name evidence="13" type="ORF">E6P09_17175</name>
</gene>
<reference evidence="12 15" key="3">
    <citation type="journal article" date="2014" name="PLoS Genet.">
        <title>Phylogenetically driven sequencing of extremely halophilic archaea reveals strategies for static and dynamic osmo-response.</title>
        <authorList>
            <person name="Becker E.A."/>
            <person name="Seitzer P.M."/>
            <person name="Tritt A."/>
            <person name="Larsen D."/>
            <person name="Krusor M."/>
            <person name="Yao A.I."/>
            <person name="Wu D."/>
            <person name="Madern D."/>
            <person name="Eisen J.A."/>
            <person name="Darling A.E."/>
            <person name="Facciotti M.T."/>
        </authorList>
    </citation>
    <scope>NUCLEOTIDE SEQUENCE [LARGE SCALE GENOMIC DNA]</scope>
    <source>
        <strain evidence="12">ATCC 33500</strain>
        <strain evidence="15">ATCC 33500 / DSM 1411 / JCM 8866 / NBRC 14739 / NCIMB 2177 / R-4</strain>
    </source>
</reference>
<geneLocation type="plasmid" evidence="10 14">
    <name>pHM500</name>
</geneLocation>
<evidence type="ECO:0000256" key="4">
    <source>
        <dbReference type="ARBA" id="ARBA00023002"/>
    </source>
</evidence>
<dbReference type="SMART" id="SM00984">
    <property type="entry name" value="UDPG_MGDP_dh_C"/>
    <property type="match status" value="1"/>
</dbReference>
<reference evidence="13 17" key="6">
    <citation type="submission" date="2019-04" db="EMBL/GenBank/DDBJ databases">
        <title>Methylomes of two halophilic Archaea, Haloarcula marismortui and Haloferax mediterranei.</title>
        <authorList>
            <person name="DasSarma S."/>
            <person name="DasSarma P."/>
            <person name="DasSarma S."/>
            <person name="Fomenkov A."/>
            <person name="Vincze T."/>
            <person name="Anton B.P."/>
            <person name="Roberts R.J."/>
        </authorList>
    </citation>
    <scope>NUCLEOTIDE SEQUENCE [LARGE SCALE GENOMIC DNA]</scope>
    <source>
        <strain evidence="13">ATCC 33500</strain>
        <strain evidence="17">ATCC 33500 / DSM 1411 / JCM 8866 / NBRC 14739 / NCIMB 2177 / R-4</strain>
        <plasmid evidence="13 17">pHME505</plasmid>
    </source>
</reference>
<dbReference type="AlphaFoldDB" id="I3RAJ8"/>
<dbReference type="GO" id="GO:0051287">
    <property type="term" value="F:NAD binding"/>
    <property type="evidence" value="ECO:0007669"/>
    <property type="project" value="InterPro"/>
</dbReference>
<dbReference type="Pfam" id="PF03720">
    <property type="entry name" value="UDPG_MGDP_dh_C"/>
    <property type="match status" value="1"/>
</dbReference>
<dbReference type="InterPro" id="IPR014027">
    <property type="entry name" value="UDP-Glc/GDP-Man_DH_C"/>
</dbReference>
<dbReference type="PATRIC" id="fig|523841.21.peg.3784"/>
<dbReference type="PANTHER" id="PTHR43491:SF2">
    <property type="entry name" value="UDP-N-ACETYL-D-MANNOSAMINE DEHYDROGENASE"/>
    <property type="match status" value="1"/>
</dbReference>
<evidence type="ECO:0000256" key="6">
    <source>
        <dbReference type="ARBA" id="ARBA00030172"/>
    </source>
</evidence>
<geneLocation type="plasmid" evidence="13 17">
    <name>pHME505</name>
</geneLocation>
<dbReference type="GO" id="GO:0089714">
    <property type="term" value="F:UDP-N-acetyl-D-mannosamine dehydrogenase activity"/>
    <property type="evidence" value="ECO:0007669"/>
    <property type="project" value="UniProtKB-EC"/>
</dbReference>
<dbReference type="EMBL" id="CP039140">
    <property type="protein sequence ID" value="QCQ77039.1"/>
    <property type="molecule type" value="Genomic_DNA"/>
</dbReference>
<dbReference type="InterPro" id="IPR008927">
    <property type="entry name" value="6-PGluconate_DH-like_C_sf"/>
</dbReference>
<sequence length="428" mass="45782">MTETVCVVGLGYVGLPLAIEFDRVGKSVIGYDVDSEKVSELSSGTDPTGDVTDEGVAASDVFFTTDPAQLSDADFVIVTVPTPVDSMENPDLQFVESAAETVGKYISPGTTVVLESTVYPGATESVLVPALESESGYTVGEDIFVGYSPERASPGDTGRGVRDVVKVVGANDERVRDELAELYGSIVDAGIHRAPDIETAEASKVIENVQRDMNIALVNELAIACDHMGLTTEDVLEAAGTKWNFHDGYSPGFVGGHCIPVDPFYLTYRSKREGFSPKLVLQAREINEYVPVHAARKTVKTINDSGRVLQDTRLLVLGLAYKPGVGDIRSSEVGTMIEKLDEFDIDCVGYDPHADPDASREVFGIDVTETVDFEAYDGVVVATAHDEFAAYDLEAMAAGLGSDPVMVDVADVFDADEAAAHGFHYAQL</sequence>
<comment type="similarity">
    <text evidence="1 8">Belongs to the UDP-glucose/GDP-mannose dehydrogenase family.</text>
</comment>
<comment type="catalytic activity">
    <reaction evidence="7">
        <text>UDP-N-acetyl-alpha-D-mannosamine + 2 NAD(+) + H2O = UDP-N-acetyl-alpha-D-mannosaminouronate + 2 NADH + 3 H(+)</text>
        <dbReference type="Rhea" id="RHEA:25780"/>
        <dbReference type="ChEBI" id="CHEBI:15377"/>
        <dbReference type="ChEBI" id="CHEBI:15378"/>
        <dbReference type="ChEBI" id="CHEBI:57540"/>
        <dbReference type="ChEBI" id="CHEBI:57945"/>
        <dbReference type="ChEBI" id="CHEBI:68623"/>
        <dbReference type="ChEBI" id="CHEBI:70731"/>
        <dbReference type="EC" id="1.1.1.336"/>
    </reaction>
</comment>
<dbReference type="RefSeq" id="WP_004060989.1">
    <property type="nucleotide sequence ID" value="NC_017944.1"/>
</dbReference>
<evidence type="ECO:0000256" key="3">
    <source>
        <dbReference type="ARBA" id="ARBA00016796"/>
    </source>
</evidence>
<name>I3RAJ8_HALMT</name>
<dbReference type="GO" id="GO:0016628">
    <property type="term" value="F:oxidoreductase activity, acting on the CH-CH group of donors, NAD or NADP as acceptor"/>
    <property type="evidence" value="ECO:0007669"/>
    <property type="project" value="InterPro"/>
</dbReference>
<dbReference type="SUPFAM" id="SSF48179">
    <property type="entry name" value="6-phosphogluconate dehydrogenase C-terminal domain-like"/>
    <property type="match status" value="1"/>
</dbReference>
<dbReference type="PANTHER" id="PTHR43491">
    <property type="entry name" value="UDP-N-ACETYL-D-MANNOSAMINE DEHYDROGENASE"/>
    <property type="match status" value="1"/>
</dbReference>
<evidence type="ECO:0000313" key="10">
    <source>
        <dbReference type="EMBL" id="AFK21258.1"/>
    </source>
</evidence>
<dbReference type="NCBIfam" id="TIGR03026">
    <property type="entry name" value="NDP-sugDHase"/>
    <property type="match status" value="1"/>
</dbReference>
<dbReference type="InterPro" id="IPR014026">
    <property type="entry name" value="UDP-Glc/GDP-Man_DH_dimer"/>
</dbReference>
<dbReference type="EMBL" id="CP007554">
    <property type="protein sequence ID" value="AHZ24644.1"/>
    <property type="molecule type" value="Genomic_DNA"/>
</dbReference>
<dbReference type="Pfam" id="PF03721">
    <property type="entry name" value="UDPG_MGDP_dh_N"/>
    <property type="match status" value="1"/>
</dbReference>
<dbReference type="InterPro" id="IPR036220">
    <property type="entry name" value="UDP-Glc/GDP-Man_DH_C_sf"/>
</dbReference>
<keyword evidence="10" id="KW-0614">Plasmid</keyword>
<reference evidence="10" key="5">
    <citation type="submission" date="2014-05" db="EMBL/GenBank/DDBJ databases">
        <authorList>
            <person name="Wang L."/>
            <person name="Yang H."/>
            <person name="Xiang H."/>
        </authorList>
    </citation>
    <scope>NUCLEOTIDE SEQUENCE</scope>
    <source>
        <strain evidence="10">CGMCC 1.2087</strain>
        <plasmid evidence="10">pHM500</plasmid>
    </source>
</reference>
<proteinExistence type="inferred from homology"/>
<dbReference type="EC" id="1.1.1.336" evidence="2"/>
<dbReference type="SUPFAM" id="SSF51735">
    <property type="entry name" value="NAD(P)-binding Rossmann-fold domains"/>
    <property type="match status" value="1"/>
</dbReference>
<evidence type="ECO:0000256" key="2">
    <source>
        <dbReference type="ARBA" id="ARBA00012935"/>
    </source>
</evidence>
<feature type="domain" description="UDP-glucose/GDP-mannose dehydrogenase C-terminal" evidence="9">
    <location>
        <begin position="315"/>
        <end position="415"/>
    </location>
</feature>
<dbReference type="Gene3D" id="3.40.50.720">
    <property type="entry name" value="NAD(P)-binding Rossmann-like Domain"/>
    <property type="match status" value="2"/>
</dbReference>
<accession>I3RAJ8</accession>
<evidence type="ECO:0000313" key="14">
    <source>
        <dbReference type="Proteomes" id="UP000006469"/>
    </source>
</evidence>
<dbReference type="Proteomes" id="UP000011603">
    <property type="component" value="Unassembled WGS sequence"/>
</dbReference>
<evidence type="ECO:0000313" key="17">
    <source>
        <dbReference type="Proteomes" id="UP000299011"/>
    </source>
</evidence>
<reference evidence="10 14" key="2">
    <citation type="journal article" date="2012" name="J. Bacteriol.">
        <title>Complete genome sequence of the metabolically versatile halophilic archaeon Haloferax mediterranei, a poly(3-hydroxybutyrate-co-3-hydroxyvalerate) producer.</title>
        <authorList>
            <person name="Han J."/>
            <person name="Zhang F."/>
            <person name="Hou J."/>
            <person name="Liu X."/>
            <person name="Li M."/>
            <person name="Liu H."/>
            <person name="Cai L."/>
            <person name="Zhang B."/>
            <person name="Chen Y."/>
            <person name="Zhou J."/>
            <person name="Hu S."/>
            <person name="Xiang H."/>
        </authorList>
    </citation>
    <scope>NUCLEOTIDE SEQUENCE [LARGE SCALE GENOMIC DNA]</scope>
    <source>
        <strain evidence="14">ATCC 33500 / DSM 1411 / JCM 8866 / NBRC 14739 / NCIMB 2177 / R-4</strain>
        <strain evidence="10">CGMCC 1.2087</strain>
        <plasmid evidence="14">pHM500</plasmid>
    </source>
</reference>
<evidence type="ECO:0000256" key="1">
    <source>
        <dbReference type="ARBA" id="ARBA00006601"/>
    </source>
</evidence>
<dbReference type="Proteomes" id="UP000027075">
    <property type="component" value="Plasmid HMPLAS1"/>
</dbReference>
<dbReference type="InterPro" id="IPR028359">
    <property type="entry name" value="UDP_ManNAc/GlcNAc_DH"/>
</dbReference>